<evidence type="ECO:0000313" key="1">
    <source>
        <dbReference type="EMBL" id="KKN31292.1"/>
    </source>
</evidence>
<evidence type="ECO:0008006" key="2">
    <source>
        <dbReference type="Google" id="ProtNLM"/>
    </source>
</evidence>
<dbReference type="SUPFAM" id="SSF55136">
    <property type="entry name" value="Probable bacterial effector-binding domain"/>
    <property type="match status" value="1"/>
</dbReference>
<dbReference type="Gene3D" id="3.20.80.10">
    <property type="entry name" value="Regulatory factor, effector binding domain"/>
    <property type="match status" value="1"/>
</dbReference>
<proteinExistence type="predicted"/>
<sequence>MSKKIGLVCVAALLIGLIWYLFLKPHDYVVRFKTKALPGTINQTIKSWSKSIENAKFLGQENISNLRYQISFKDSLNTYHWKIQEENDSISLVKVYVTDKDHSLALRMAIPFSETDFEKRTKKTVAAFAEQLQDHLKNFKVNIIGRSEIPEKYCACVPLKETQLNKAYGMKQYYSLLSSTMSGKDIVLDGSPMLEVEHWNLQNDSISYNFCFPVIASAILPERKGVFYKKIKRQQAIRAVYNGNYITSDRAWYALLDYAHKNNIEVVAKPLEIFNTNPNLGGNALEWEAEVYLPIKE</sequence>
<comment type="caution">
    <text evidence="1">The sequence shown here is derived from an EMBL/GenBank/DDBJ whole genome shotgun (WGS) entry which is preliminary data.</text>
</comment>
<protein>
    <recommendedName>
        <fullName evidence="2">Bacterial transcription activator effector binding domain-containing protein</fullName>
    </recommendedName>
</protein>
<dbReference type="AlphaFoldDB" id="A0A0F9Q2V3"/>
<organism evidence="1">
    <name type="scientific">marine sediment metagenome</name>
    <dbReference type="NCBI Taxonomy" id="412755"/>
    <lineage>
        <taxon>unclassified sequences</taxon>
        <taxon>metagenomes</taxon>
        <taxon>ecological metagenomes</taxon>
    </lineage>
</organism>
<name>A0A0F9Q2V3_9ZZZZ</name>
<accession>A0A0F9Q2V3</accession>
<gene>
    <name evidence="1" type="ORF">LCGC14_0825380</name>
</gene>
<reference evidence="1" key="1">
    <citation type="journal article" date="2015" name="Nature">
        <title>Complex archaea that bridge the gap between prokaryotes and eukaryotes.</title>
        <authorList>
            <person name="Spang A."/>
            <person name="Saw J.H."/>
            <person name="Jorgensen S.L."/>
            <person name="Zaremba-Niedzwiedzka K."/>
            <person name="Martijn J."/>
            <person name="Lind A.E."/>
            <person name="van Eijk R."/>
            <person name="Schleper C."/>
            <person name="Guy L."/>
            <person name="Ettema T.J."/>
        </authorList>
    </citation>
    <scope>NUCLEOTIDE SEQUENCE</scope>
</reference>
<dbReference type="InterPro" id="IPR011256">
    <property type="entry name" value="Reg_factor_effector_dom_sf"/>
</dbReference>
<dbReference type="EMBL" id="LAZR01002341">
    <property type="protein sequence ID" value="KKN31292.1"/>
    <property type="molecule type" value="Genomic_DNA"/>
</dbReference>